<evidence type="ECO:0000256" key="5">
    <source>
        <dbReference type="ARBA" id="ARBA00022695"/>
    </source>
</evidence>
<dbReference type="Pfam" id="PF20266">
    <property type="entry name" value="Mab-21_C"/>
    <property type="match status" value="1"/>
</dbReference>
<accession>A0AAV8W190</accession>
<keyword evidence="8" id="KW-0067">ATP-binding</keyword>
<feature type="domain" description="Mab-21-like nucleotidyltransferase" evidence="12">
    <location>
        <begin position="11"/>
        <end position="212"/>
    </location>
</feature>
<dbReference type="AlphaFoldDB" id="A0AAV8W190"/>
<keyword evidence="7" id="KW-0547">Nucleotide-binding</keyword>
<gene>
    <name evidence="14" type="ORF">NQ315_006319</name>
</gene>
<evidence type="ECO:0000259" key="13">
    <source>
        <dbReference type="Pfam" id="PF20266"/>
    </source>
</evidence>
<dbReference type="PANTHER" id="PTHR10656:SF42">
    <property type="entry name" value="CYCLIC GMP-AMP SYNTHASE-LIKE PROTEIN-RELATED"/>
    <property type="match status" value="1"/>
</dbReference>
<comment type="similarity">
    <text evidence="3">Belongs to the mab-21 family.</text>
</comment>
<dbReference type="InterPro" id="IPR046903">
    <property type="entry name" value="Mab-21-like_nuc_Trfase"/>
</dbReference>
<evidence type="ECO:0000256" key="1">
    <source>
        <dbReference type="ARBA" id="ARBA00001936"/>
    </source>
</evidence>
<dbReference type="InterPro" id="IPR024810">
    <property type="entry name" value="MAB21L/cGLR"/>
</dbReference>
<comment type="cofactor">
    <cofactor evidence="1">
        <name>Mn(2+)</name>
        <dbReference type="ChEBI" id="CHEBI:29035"/>
    </cofactor>
</comment>
<evidence type="ECO:0000256" key="10">
    <source>
        <dbReference type="ARBA" id="ARBA00023134"/>
    </source>
</evidence>
<name>A0AAV8W190_9CUCU</name>
<dbReference type="Proteomes" id="UP001159042">
    <property type="component" value="Unassembled WGS sequence"/>
</dbReference>
<dbReference type="GO" id="GO:0046872">
    <property type="term" value="F:metal ion binding"/>
    <property type="evidence" value="ECO:0007669"/>
    <property type="project" value="UniProtKB-KW"/>
</dbReference>
<dbReference type="Gene3D" id="1.10.1410.40">
    <property type="match status" value="1"/>
</dbReference>
<evidence type="ECO:0000256" key="6">
    <source>
        <dbReference type="ARBA" id="ARBA00022723"/>
    </source>
</evidence>
<evidence type="ECO:0000313" key="15">
    <source>
        <dbReference type="Proteomes" id="UP001159042"/>
    </source>
</evidence>
<evidence type="ECO:0000259" key="12">
    <source>
        <dbReference type="Pfam" id="PF03281"/>
    </source>
</evidence>
<evidence type="ECO:0000256" key="4">
    <source>
        <dbReference type="ARBA" id="ARBA00022679"/>
    </source>
</evidence>
<sequence>MYERKFYGGSFYDKIKVGKPEEYDLDLVLNLPVIIDPVVEASDKPGFVNVRIRQLHRLSKGKEARKFEKIATLMDGCRYLSTTKVLQWVERIINLSLNKLGKEGNEKYYVDVHLDHNQNTRIYVNVSKAHPAFTLKLRNSDETINLDIDLVPCFQFTEDKWPQRGYRKNPFPKVRTHFLVVPKNPRRMEHCENIGRYWRLSFQEQERELISGQELKATKPAIKLLKKLRDKQNHIKIASYYIKTIFLWRVEVEDPELWQQSLSCVFMKMLKCYSDVLQSRNIPYYWNRDNNLIGHLKEPTLKDISNTVKNIISDVETHLDDPFVIAKYLINQDQLDSLKCEITLGSRVKRKLKYSQILFGPSGDFGCISEDERIKRLILDKEFLQEVSEHYEKYLQPKYRHIV</sequence>
<proteinExistence type="inferred from homology"/>
<evidence type="ECO:0000256" key="2">
    <source>
        <dbReference type="ARBA" id="ARBA00001946"/>
    </source>
</evidence>
<dbReference type="GO" id="GO:0005525">
    <property type="term" value="F:GTP binding"/>
    <property type="evidence" value="ECO:0007669"/>
    <property type="project" value="UniProtKB-KW"/>
</dbReference>
<comment type="cofactor">
    <cofactor evidence="2">
        <name>Mg(2+)</name>
        <dbReference type="ChEBI" id="CHEBI:18420"/>
    </cofactor>
</comment>
<dbReference type="SMART" id="SM01265">
    <property type="entry name" value="Mab-21"/>
    <property type="match status" value="1"/>
</dbReference>
<keyword evidence="10" id="KW-0342">GTP-binding</keyword>
<evidence type="ECO:0000256" key="8">
    <source>
        <dbReference type="ARBA" id="ARBA00022840"/>
    </source>
</evidence>
<dbReference type="Pfam" id="PF03281">
    <property type="entry name" value="Mab-21"/>
    <property type="match status" value="1"/>
</dbReference>
<dbReference type="Gene3D" id="3.30.460.90">
    <property type="match status" value="1"/>
</dbReference>
<keyword evidence="11" id="KW-0464">Manganese</keyword>
<dbReference type="InterPro" id="IPR046906">
    <property type="entry name" value="Mab-21_HhH/H2TH-like"/>
</dbReference>
<evidence type="ECO:0000256" key="9">
    <source>
        <dbReference type="ARBA" id="ARBA00022842"/>
    </source>
</evidence>
<evidence type="ECO:0000256" key="7">
    <source>
        <dbReference type="ARBA" id="ARBA00022741"/>
    </source>
</evidence>
<reference evidence="14 15" key="1">
    <citation type="journal article" date="2023" name="Insect Mol. Biol.">
        <title>Genome sequencing provides insights into the evolution of gene families encoding plant cell wall-degrading enzymes in longhorned beetles.</title>
        <authorList>
            <person name="Shin N.R."/>
            <person name="Okamura Y."/>
            <person name="Kirsch R."/>
            <person name="Pauchet Y."/>
        </authorList>
    </citation>
    <scope>NUCLEOTIDE SEQUENCE [LARGE SCALE GENOMIC DNA]</scope>
    <source>
        <strain evidence="14">EAD_L_NR</strain>
    </source>
</reference>
<keyword evidence="5" id="KW-0548">Nucleotidyltransferase</keyword>
<feature type="domain" description="Mab-21-like HhH/H2TH-like" evidence="13">
    <location>
        <begin position="219"/>
        <end position="309"/>
    </location>
</feature>
<evidence type="ECO:0008006" key="16">
    <source>
        <dbReference type="Google" id="ProtNLM"/>
    </source>
</evidence>
<protein>
    <recommendedName>
        <fullName evidence="16">Cyclic GMP-AMP synthase</fullName>
    </recommendedName>
</protein>
<dbReference type="PANTHER" id="PTHR10656">
    <property type="entry name" value="CELL FATE DETERMINING PROTEIN MAB21-RELATED"/>
    <property type="match status" value="1"/>
</dbReference>
<organism evidence="14 15">
    <name type="scientific">Exocentrus adspersus</name>
    <dbReference type="NCBI Taxonomy" id="1586481"/>
    <lineage>
        <taxon>Eukaryota</taxon>
        <taxon>Metazoa</taxon>
        <taxon>Ecdysozoa</taxon>
        <taxon>Arthropoda</taxon>
        <taxon>Hexapoda</taxon>
        <taxon>Insecta</taxon>
        <taxon>Pterygota</taxon>
        <taxon>Neoptera</taxon>
        <taxon>Endopterygota</taxon>
        <taxon>Coleoptera</taxon>
        <taxon>Polyphaga</taxon>
        <taxon>Cucujiformia</taxon>
        <taxon>Chrysomeloidea</taxon>
        <taxon>Cerambycidae</taxon>
        <taxon>Lamiinae</taxon>
        <taxon>Acanthocinini</taxon>
        <taxon>Exocentrus</taxon>
    </lineage>
</organism>
<dbReference type="GO" id="GO:0016779">
    <property type="term" value="F:nucleotidyltransferase activity"/>
    <property type="evidence" value="ECO:0007669"/>
    <property type="project" value="UniProtKB-KW"/>
</dbReference>
<keyword evidence="9" id="KW-0460">Magnesium</keyword>
<keyword evidence="6" id="KW-0479">Metal-binding</keyword>
<evidence type="ECO:0000256" key="3">
    <source>
        <dbReference type="ARBA" id="ARBA00008307"/>
    </source>
</evidence>
<dbReference type="EMBL" id="JANEYG010000016">
    <property type="protein sequence ID" value="KAJ8919790.1"/>
    <property type="molecule type" value="Genomic_DNA"/>
</dbReference>
<evidence type="ECO:0000256" key="11">
    <source>
        <dbReference type="ARBA" id="ARBA00023211"/>
    </source>
</evidence>
<evidence type="ECO:0000313" key="14">
    <source>
        <dbReference type="EMBL" id="KAJ8919790.1"/>
    </source>
</evidence>
<keyword evidence="4" id="KW-0808">Transferase</keyword>
<dbReference type="GO" id="GO:0005524">
    <property type="term" value="F:ATP binding"/>
    <property type="evidence" value="ECO:0007669"/>
    <property type="project" value="UniProtKB-KW"/>
</dbReference>
<comment type="caution">
    <text evidence="14">The sequence shown here is derived from an EMBL/GenBank/DDBJ whole genome shotgun (WGS) entry which is preliminary data.</text>
</comment>
<keyword evidence="15" id="KW-1185">Reference proteome</keyword>